<feature type="coiled-coil region" evidence="2">
    <location>
        <begin position="197"/>
        <end position="242"/>
    </location>
</feature>
<name>A0A1I2ICD3_9BACT</name>
<dbReference type="InterPro" id="IPR001932">
    <property type="entry name" value="PPM-type_phosphatase-like_dom"/>
</dbReference>
<dbReference type="EMBL" id="FONY01000030">
    <property type="protein sequence ID" value="SFF39318.1"/>
    <property type="molecule type" value="Genomic_DNA"/>
</dbReference>
<dbReference type="PANTHER" id="PTHR43156">
    <property type="entry name" value="STAGE II SPORULATION PROTEIN E-RELATED"/>
    <property type="match status" value="1"/>
</dbReference>
<dbReference type="Proteomes" id="UP000199513">
    <property type="component" value="Unassembled WGS sequence"/>
</dbReference>
<dbReference type="InterPro" id="IPR052016">
    <property type="entry name" value="Bact_Sigma-Reg"/>
</dbReference>
<dbReference type="InterPro" id="IPR036457">
    <property type="entry name" value="PPM-type-like_dom_sf"/>
</dbReference>
<dbReference type="Gene3D" id="3.60.40.10">
    <property type="entry name" value="PPM-type phosphatase domain"/>
    <property type="match status" value="1"/>
</dbReference>
<feature type="transmembrane region" description="Helical" evidence="3">
    <location>
        <begin position="125"/>
        <end position="144"/>
    </location>
</feature>
<gene>
    <name evidence="5" type="ORF">SAMN04488541_103040</name>
</gene>
<feature type="domain" description="PPM-type phosphatase" evidence="4">
    <location>
        <begin position="285"/>
        <end position="499"/>
    </location>
</feature>
<accession>A0A1I2ICD3</accession>
<feature type="transmembrane region" description="Helical" evidence="3">
    <location>
        <begin position="53"/>
        <end position="72"/>
    </location>
</feature>
<keyword evidence="3" id="KW-0472">Membrane</keyword>
<dbReference type="SUPFAM" id="SSF81606">
    <property type="entry name" value="PP2C-like"/>
    <property type="match status" value="1"/>
</dbReference>
<keyword evidence="6" id="KW-1185">Reference proteome</keyword>
<feature type="transmembrane region" description="Helical" evidence="3">
    <location>
        <begin position="27"/>
        <end position="47"/>
    </location>
</feature>
<reference evidence="6" key="1">
    <citation type="submission" date="2016-10" db="EMBL/GenBank/DDBJ databases">
        <authorList>
            <person name="Varghese N."/>
            <person name="Submissions S."/>
        </authorList>
    </citation>
    <scope>NUCLEOTIDE SEQUENCE [LARGE SCALE GENOMIC DNA]</scope>
    <source>
        <strain>GEY</strain>
        <strain evidence="6">DSM 9560</strain>
    </source>
</reference>
<evidence type="ECO:0000256" key="3">
    <source>
        <dbReference type="SAM" id="Phobius"/>
    </source>
</evidence>
<feature type="transmembrane region" description="Helical" evidence="3">
    <location>
        <begin position="79"/>
        <end position="98"/>
    </location>
</feature>
<keyword evidence="3" id="KW-1133">Transmembrane helix</keyword>
<protein>
    <submittedName>
        <fullName evidence="5">Serine phosphatase RsbU, regulator of sigma subunit</fullName>
    </submittedName>
</protein>
<dbReference type="RefSeq" id="WP_091548413.1">
    <property type="nucleotide sequence ID" value="NZ_FONY01000030.1"/>
</dbReference>
<feature type="transmembrane region" description="Helical" evidence="3">
    <location>
        <begin position="159"/>
        <end position="179"/>
    </location>
</feature>
<dbReference type="OrthoDB" id="974805at2"/>
<evidence type="ECO:0000256" key="2">
    <source>
        <dbReference type="SAM" id="Coils"/>
    </source>
</evidence>
<dbReference type="STRING" id="1003.SAMN04488541_103040"/>
<evidence type="ECO:0000313" key="6">
    <source>
        <dbReference type="Proteomes" id="UP000199513"/>
    </source>
</evidence>
<evidence type="ECO:0000256" key="1">
    <source>
        <dbReference type="ARBA" id="ARBA00022801"/>
    </source>
</evidence>
<keyword evidence="3" id="KW-0812">Transmembrane</keyword>
<keyword evidence="1" id="KW-0378">Hydrolase</keyword>
<evidence type="ECO:0000259" key="4">
    <source>
        <dbReference type="SMART" id="SM00331"/>
    </source>
</evidence>
<dbReference type="AlphaFoldDB" id="A0A1I2ICD3"/>
<dbReference type="SMART" id="SM00331">
    <property type="entry name" value="PP2C_SIG"/>
    <property type="match status" value="1"/>
</dbReference>
<sequence>MKNLWQETIHIGVTPDMNFTKKRNIKVINMVVALLILVSIAYTLSSLAINELIAASINFSNVIVALLAYYLHYKHRYQFAKFVLIAHSIFLFVIFSIIFGEELIIENYAFWGVVFVALIYNERLYVIIFSILCVAAFVFVKIYFQWGYQPLVKVPVMEYFHHINLVMPFVLIFFTLELFKKETEYLRQNVEFKNAELYQQKEEISAQRDNLVHLNEEIVAQRDELEDKNREIMRKNKQITDSMNYARRIQSAMLPKIAEIRHYLPESFVFHSPKDIVSGDFYWFEPVQPVYSSVTNDRRGGGVFIAVADCTGHGVSGAMMAMLGMNSLSQIVNELKITQPAQILYELDTNIRKQLKQDEQSSDLRDGMDVALLMFDIDFQKIYFAGAQRPLYLVRNKELIEYKGDKNPIGSSFYEYKTFTLHEIDLLPDDIIYICTDGIADQFDRTNKTKFGTKRLRELLHDLQVYDFKEHENQIEKIYREWKGKNVQMDDVLLIGIKF</sequence>
<keyword evidence="2" id="KW-0175">Coiled coil</keyword>
<evidence type="ECO:0000313" key="5">
    <source>
        <dbReference type="EMBL" id="SFF39318.1"/>
    </source>
</evidence>
<organism evidence="5 6">
    <name type="scientific">Thermoflexibacter ruber</name>
    <dbReference type="NCBI Taxonomy" id="1003"/>
    <lineage>
        <taxon>Bacteria</taxon>
        <taxon>Pseudomonadati</taxon>
        <taxon>Bacteroidota</taxon>
        <taxon>Cytophagia</taxon>
        <taxon>Cytophagales</taxon>
        <taxon>Thermoflexibacteraceae</taxon>
        <taxon>Thermoflexibacter</taxon>
    </lineage>
</organism>
<dbReference type="PANTHER" id="PTHR43156:SF9">
    <property type="entry name" value="HAMP DOMAIN-CONTAINING PROTEIN"/>
    <property type="match status" value="1"/>
</dbReference>
<dbReference type="GO" id="GO:0016791">
    <property type="term" value="F:phosphatase activity"/>
    <property type="evidence" value="ECO:0007669"/>
    <property type="project" value="TreeGrafter"/>
</dbReference>
<dbReference type="Pfam" id="PF07228">
    <property type="entry name" value="SpoIIE"/>
    <property type="match status" value="1"/>
</dbReference>
<proteinExistence type="predicted"/>